<reference evidence="9 10" key="1">
    <citation type="submission" date="2024-11" db="EMBL/GenBank/DDBJ databases">
        <title>Chromosome-level genome assembly of the freshwater bivalve Anodonta woodiana.</title>
        <authorList>
            <person name="Chen X."/>
        </authorList>
    </citation>
    <scope>NUCLEOTIDE SEQUENCE [LARGE SCALE GENOMIC DNA]</scope>
    <source>
        <strain evidence="9">MN2024</strain>
        <tissue evidence="9">Gills</tissue>
    </source>
</reference>
<accession>A0ABD3UW79</accession>
<dbReference type="InterPro" id="IPR045249">
    <property type="entry name" value="HARBI1-like"/>
</dbReference>
<dbReference type="PANTHER" id="PTHR22930:SF85">
    <property type="entry name" value="GH03217P-RELATED"/>
    <property type="match status" value="1"/>
</dbReference>
<name>A0ABD3UW79_SINWO</name>
<keyword evidence="7" id="KW-0539">Nucleus</keyword>
<evidence type="ECO:0000256" key="2">
    <source>
        <dbReference type="ARBA" id="ARBA00004123"/>
    </source>
</evidence>
<evidence type="ECO:0000256" key="1">
    <source>
        <dbReference type="ARBA" id="ARBA00001968"/>
    </source>
</evidence>
<dbReference type="GO" id="GO:0004518">
    <property type="term" value="F:nuclease activity"/>
    <property type="evidence" value="ECO:0007669"/>
    <property type="project" value="UniProtKB-KW"/>
</dbReference>
<dbReference type="GO" id="GO:0005634">
    <property type="term" value="C:nucleus"/>
    <property type="evidence" value="ECO:0007669"/>
    <property type="project" value="UniProtKB-SubCell"/>
</dbReference>
<organism evidence="9 10">
    <name type="scientific">Sinanodonta woodiana</name>
    <name type="common">Chinese pond mussel</name>
    <name type="synonym">Anodonta woodiana</name>
    <dbReference type="NCBI Taxonomy" id="1069815"/>
    <lineage>
        <taxon>Eukaryota</taxon>
        <taxon>Metazoa</taxon>
        <taxon>Spiralia</taxon>
        <taxon>Lophotrochozoa</taxon>
        <taxon>Mollusca</taxon>
        <taxon>Bivalvia</taxon>
        <taxon>Autobranchia</taxon>
        <taxon>Heteroconchia</taxon>
        <taxon>Palaeoheterodonta</taxon>
        <taxon>Unionida</taxon>
        <taxon>Unionoidea</taxon>
        <taxon>Unionidae</taxon>
        <taxon>Unioninae</taxon>
        <taxon>Sinanodonta</taxon>
    </lineage>
</organism>
<evidence type="ECO:0000256" key="4">
    <source>
        <dbReference type="ARBA" id="ARBA00022722"/>
    </source>
</evidence>
<keyword evidence="10" id="KW-1185">Reference proteome</keyword>
<evidence type="ECO:0000256" key="7">
    <source>
        <dbReference type="ARBA" id="ARBA00023242"/>
    </source>
</evidence>
<dbReference type="InterPro" id="IPR027806">
    <property type="entry name" value="HARBI1_dom"/>
</dbReference>
<keyword evidence="4" id="KW-0540">Nuclease</keyword>
<dbReference type="GO" id="GO:0046872">
    <property type="term" value="F:metal ion binding"/>
    <property type="evidence" value="ECO:0007669"/>
    <property type="project" value="UniProtKB-KW"/>
</dbReference>
<keyword evidence="5" id="KW-0479">Metal-binding</keyword>
<sequence>MVDNMADFSTFHRMLIDFFADDDEDRMFQFREIQRSDEAMVLKNTKRESVPNVTNYIDNVINVMRLPQHVDDFQYHYRVSRHLFDIILGELYDSLLRKGKGTHETVTPDKQLLVGLCYMANNQSMREVAHIFDLSKSTVHKIVLDVCGALGQIGDRVIRWPSMERQREIARNVEQVCHIPGVVGFIDGTHIRLSFALGHDNDFYNRKGFPSIQLQIVVDDQMMITNVYTGWPGCTHDARVLRNSSLFQRAEAGELFLQNHHIFGDSAYPLRNWLITPFKNFGHLTPQQKRFNQRLSSVRVTVERAFGHLKGRFRRLREVPLHNAEEICKLIYAACILHNFCIVHEEDVEEYIQADENIHPNHDQNIFQNGHDGVVRRLQLVNLP</sequence>
<evidence type="ECO:0000256" key="6">
    <source>
        <dbReference type="ARBA" id="ARBA00022801"/>
    </source>
</evidence>
<comment type="subcellular location">
    <subcellularLocation>
        <location evidence="2">Nucleus</location>
    </subcellularLocation>
</comment>
<gene>
    <name evidence="9" type="ORF">ACJMK2_016607</name>
</gene>
<dbReference type="Proteomes" id="UP001634394">
    <property type="component" value="Unassembled WGS sequence"/>
</dbReference>
<feature type="domain" description="DDE Tnp4" evidence="8">
    <location>
        <begin position="186"/>
        <end position="339"/>
    </location>
</feature>
<dbReference type="EMBL" id="JBJQND010000015">
    <property type="protein sequence ID" value="KAL3853021.1"/>
    <property type="molecule type" value="Genomic_DNA"/>
</dbReference>
<dbReference type="AlphaFoldDB" id="A0ABD3UW79"/>
<protein>
    <recommendedName>
        <fullName evidence="8">DDE Tnp4 domain-containing protein</fullName>
    </recommendedName>
</protein>
<evidence type="ECO:0000259" key="8">
    <source>
        <dbReference type="Pfam" id="PF13359"/>
    </source>
</evidence>
<dbReference type="GO" id="GO:0016787">
    <property type="term" value="F:hydrolase activity"/>
    <property type="evidence" value="ECO:0007669"/>
    <property type="project" value="UniProtKB-KW"/>
</dbReference>
<keyword evidence="6" id="KW-0378">Hydrolase</keyword>
<evidence type="ECO:0000256" key="5">
    <source>
        <dbReference type="ARBA" id="ARBA00022723"/>
    </source>
</evidence>
<proteinExistence type="inferred from homology"/>
<evidence type="ECO:0000256" key="3">
    <source>
        <dbReference type="ARBA" id="ARBA00006958"/>
    </source>
</evidence>
<dbReference type="Pfam" id="PF13359">
    <property type="entry name" value="DDE_Tnp_4"/>
    <property type="match status" value="1"/>
</dbReference>
<evidence type="ECO:0000313" key="10">
    <source>
        <dbReference type="Proteomes" id="UP001634394"/>
    </source>
</evidence>
<comment type="similarity">
    <text evidence="3">Belongs to the HARBI1 family.</text>
</comment>
<comment type="caution">
    <text evidence="9">The sequence shown here is derived from an EMBL/GenBank/DDBJ whole genome shotgun (WGS) entry which is preliminary data.</text>
</comment>
<dbReference type="PANTHER" id="PTHR22930">
    <property type="match status" value="1"/>
</dbReference>
<comment type="cofactor">
    <cofactor evidence="1">
        <name>a divalent metal cation</name>
        <dbReference type="ChEBI" id="CHEBI:60240"/>
    </cofactor>
</comment>
<evidence type="ECO:0000313" key="9">
    <source>
        <dbReference type="EMBL" id="KAL3853021.1"/>
    </source>
</evidence>